<feature type="region of interest" description="Disordered" evidence="1">
    <location>
        <begin position="71"/>
        <end position="168"/>
    </location>
</feature>
<evidence type="ECO:0000313" key="4">
    <source>
        <dbReference type="Proteomes" id="UP001152795"/>
    </source>
</evidence>
<name>A0A6S7JWJ0_PARCT</name>
<proteinExistence type="predicted"/>
<dbReference type="OrthoDB" id="10652685at2759"/>
<feature type="signal peptide" evidence="2">
    <location>
        <begin position="1"/>
        <end position="30"/>
    </location>
</feature>
<gene>
    <name evidence="3" type="ORF">PACLA_8A034095</name>
</gene>
<keyword evidence="2" id="KW-0732">Signal</keyword>
<feature type="compositionally biased region" description="Basic and acidic residues" evidence="1">
    <location>
        <begin position="140"/>
        <end position="154"/>
    </location>
</feature>
<protein>
    <submittedName>
        <fullName evidence="3">Uncharacterized protein</fullName>
    </submittedName>
</protein>
<evidence type="ECO:0000256" key="1">
    <source>
        <dbReference type="SAM" id="MobiDB-lite"/>
    </source>
</evidence>
<accession>A0A6S7JWJ0</accession>
<keyword evidence="4" id="KW-1185">Reference proteome</keyword>
<feature type="compositionally biased region" description="Basic and acidic residues" evidence="1">
    <location>
        <begin position="109"/>
        <end position="131"/>
    </location>
</feature>
<organism evidence="3 4">
    <name type="scientific">Paramuricea clavata</name>
    <name type="common">Red gorgonian</name>
    <name type="synonym">Violescent sea-whip</name>
    <dbReference type="NCBI Taxonomy" id="317549"/>
    <lineage>
        <taxon>Eukaryota</taxon>
        <taxon>Metazoa</taxon>
        <taxon>Cnidaria</taxon>
        <taxon>Anthozoa</taxon>
        <taxon>Octocorallia</taxon>
        <taxon>Malacalcyonacea</taxon>
        <taxon>Plexauridae</taxon>
        <taxon>Paramuricea</taxon>
    </lineage>
</organism>
<reference evidence="3" key="1">
    <citation type="submission" date="2020-04" db="EMBL/GenBank/DDBJ databases">
        <authorList>
            <person name="Alioto T."/>
            <person name="Alioto T."/>
            <person name="Gomez Garrido J."/>
        </authorList>
    </citation>
    <scope>NUCLEOTIDE SEQUENCE</scope>
    <source>
        <strain evidence="3">A484AB</strain>
    </source>
</reference>
<dbReference type="EMBL" id="CACRXK020022879">
    <property type="protein sequence ID" value="CAB4037245.1"/>
    <property type="molecule type" value="Genomic_DNA"/>
</dbReference>
<comment type="caution">
    <text evidence="3">The sequence shown here is derived from an EMBL/GenBank/DDBJ whole genome shotgun (WGS) entry which is preliminary data.</text>
</comment>
<evidence type="ECO:0000256" key="2">
    <source>
        <dbReference type="SAM" id="SignalP"/>
    </source>
</evidence>
<sequence>MPRIPNNNPVLLRLLCALSIHLPMIVNVSGDLNDINVIGIVEGMLIDFGRFDLVQMLQQTMRGDLTLLEEHERNHSTQEGNPISEEMSGRTENGNVVATETQDGAQKNETCRDMEARSRHEGLSHPSEPRHWPCRNHRPRDRDRRTSRPQEGERNQLWPVLEDRPLRSPQIRTQSYPIGFAEPSFSLGTPPPEEPPLQCCICGSNIQDIQNSREVWMMITEIMNNLGLEQLRAFIDVVNNYDRSVLNTIQLLQTTSSDEIVQVLIPSLQRFHLTGRNSRCVFCLLNFVLQRIGRSDFATEIRTIRERFI</sequence>
<dbReference type="AlphaFoldDB" id="A0A6S7JWJ0"/>
<feature type="chain" id="PRO_5043781048" evidence="2">
    <location>
        <begin position="31"/>
        <end position="309"/>
    </location>
</feature>
<evidence type="ECO:0000313" key="3">
    <source>
        <dbReference type="EMBL" id="CAB4037245.1"/>
    </source>
</evidence>
<dbReference type="Proteomes" id="UP001152795">
    <property type="component" value="Unassembled WGS sequence"/>
</dbReference>
<feature type="compositionally biased region" description="Polar residues" evidence="1">
    <location>
        <begin position="90"/>
        <end position="108"/>
    </location>
</feature>